<dbReference type="EMBL" id="CAJDYZ010010771">
    <property type="protein sequence ID" value="CAD1478463.1"/>
    <property type="molecule type" value="Genomic_DNA"/>
</dbReference>
<feature type="compositionally biased region" description="Polar residues" evidence="1">
    <location>
        <begin position="512"/>
        <end position="522"/>
    </location>
</feature>
<feature type="region of interest" description="Disordered" evidence="1">
    <location>
        <begin position="1"/>
        <end position="29"/>
    </location>
</feature>
<dbReference type="OrthoDB" id="98077at2759"/>
<protein>
    <recommendedName>
        <fullName evidence="2">F-actin binding domain-containing protein</fullName>
    </recommendedName>
</protein>
<feature type="compositionally biased region" description="Basic and acidic residues" evidence="1">
    <location>
        <begin position="528"/>
        <end position="547"/>
    </location>
</feature>
<feature type="region of interest" description="Disordered" evidence="1">
    <location>
        <begin position="462"/>
        <end position="629"/>
    </location>
</feature>
<feature type="region of interest" description="Disordered" evidence="1">
    <location>
        <begin position="367"/>
        <end position="446"/>
    </location>
</feature>
<dbReference type="InterPro" id="IPR015015">
    <property type="entry name" value="F-actin-binding"/>
</dbReference>
<feature type="region of interest" description="Disordered" evidence="1">
    <location>
        <begin position="770"/>
        <end position="881"/>
    </location>
</feature>
<feature type="compositionally biased region" description="Basic and acidic residues" evidence="1">
    <location>
        <begin position="1"/>
        <end position="10"/>
    </location>
</feature>
<dbReference type="GO" id="GO:0005524">
    <property type="term" value="F:ATP binding"/>
    <property type="evidence" value="ECO:0007669"/>
    <property type="project" value="InterPro"/>
</dbReference>
<reference evidence="3" key="1">
    <citation type="submission" date="2020-07" db="EMBL/GenBank/DDBJ databases">
        <authorList>
            <person name="Nazaruddin N."/>
        </authorList>
    </citation>
    <scope>NUCLEOTIDE SEQUENCE</scope>
</reference>
<feature type="compositionally biased region" description="Polar residues" evidence="1">
    <location>
        <begin position="288"/>
        <end position="303"/>
    </location>
</feature>
<evidence type="ECO:0000256" key="1">
    <source>
        <dbReference type="SAM" id="MobiDB-lite"/>
    </source>
</evidence>
<feature type="region of interest" description="Disordered" evidence="1">
    <location>
        <begin position="51"/>
        <end position="70"/>
    </location>
</feature>
<dbReference type="AlphaFoldDB" id="A0A6V7HG40"/>
<dbReference type="GO" id="GO:0004715">
    <property type="term" value="F:non-membrane spanning protein tyrosine kinase activity"/>
    <property type="evidence" value="ECO:0007669"/>
    <property type="project" value="InterPro"/>
</dbReference>
<proteinExistence type="predicted"/>
<accession>A0A6V7HG40</accession>
<dbReference type="PANTHER" id="PTHR48125">
    <property type="entry name" value="LP07818P1"/>
    <property type="match status" value="1"/>
</dbReference>
<feature type="compositionally biased region" description="Pro residues" evidence="1">
    <location>
        <begin position="482"/>
        <end position="494"/>
    </location>
</feature>
<evidence type="ECO:0000259" key="2">
    <source>
        <dbReference type="SMART" id="SM00808"/>
    </source>
</evidence>
<feature type="domain" description="F-actin binding" evidence="2">
    <location>
        <begin position="872"/>
        <end position="1026"/>
    </location>
</feature>
<dbReference type="Gene3D" id="1.20.120.330">
    <property type="entry name" value="Nucleotidyltransferases domain 2"/>
    <property type="match status" value="1"/>
</dbReference>
<organism evidence="3 4">
    <name type="scientific">Heterotrigona itama</name>
    <dbReference type="NCBI Taxonomy" id="395501"/>
    <lineage>
        <taxon>Eukaryota</taxon>
        <taxon>Metazoa</taxon>
        <taxon>Ecdysozoa</taxon>
        <taxon>Arthropoda</taxon>
        <taxon>Hexapoda</taxon>
        <taxon>Insecta</taxon>
        <taxon>Pterygota</taxon>
        <taxon>Neoptera</taxon>
        <taxon>Endopterygota</taxon>
        <taxon>Hymenoptera</taxon>
        <taxon>Apocrita</taxon>
        <taxon>Aculeata</taxon>
        <taxon>Apoidea</taxon>
        <taxon>Anthophila</taxon>
        <taxon>Apidae</taxon>
        <taxon>Heterotrigona</taxon>
    </lineage>
</organism>
<evidence type="ECO:0000313" key="3">
    <source>
        <dbReference type="EMBL" id="CAD1478463.1"/>
    </source>
</evidence>
<feature type="compositionally biased region" description="Polar residues" evidence="1">
    <location>
        <begin position="191"/>
        <end position="200"/>
    </location>
</feature>
<gene>
    <name evidence="3" type="ORF">MHI_LOCUS799124</name>
</gene>
<comment type="caution">
    <text evidence="3">The sequence shown here is derived from an EMBL/GenBank/DDBJ whole genome shotgun (WGS) entry which is preliminary data.</text>
</comment>
<dbReference type="SMART" id="SM00808">
    <property type="entry name" value="FABD"/>
    <property type="match status" value="1"/>
</dbReference>
<feature type="compositionally biased region" description="Polar residues" evidence="1">
    <location>
        <begin position="367"/>
        <end position="388"/>
    </location>
</feature>
<feature type="compositionally biased region" description="Polar residues" evidence="1">
    <location>
        <begin position="395"/>
        <end position="431"/>
    </location>
</feature>
<dbReference type="Pfam" id="PF08919">
    <property type="entry name" value="F_actin_bind"/>
    <property type="match status" value="1"/>
</dbReference>
<evidence type="ECO:0000313" key="4">
    <source>
        <dbReference type="Proteomes" id="UP000752696"/>
    </source>
</evidence>
<feature type="compositionally biased region" description="Basic and acidic residues" evidence="1">
    <location>
        <begin position="770"/>
        <end position="782"/>
    </location>
</feature>
<feature type="compositionally biased region" description="Basic and acidic residues" evidence="1">
    <location>
        <begin position="579"/>
        <end position="592"/>
    </location>
</feature>
<feature type="region of interest" description="Disordered" evidence="1">
    <location>
        <begin position="191"/>
        <end position="220"/>
    </location>
</feature>
<feature type="region of interest" description="Disordered" evidence="1">
    <location>
        <begin position="697"/>
        <end position="720"/>
    </location>
</feature>
<feature type="compositionally biased region" description="Polar residues" evidence="1">
    <location>
        <begin position="697"/>
        <end position="714"/>
    </location>
</feature>
<keyword evidence="4" id="KW-1185">Reference proteome</keyword>
<name>A0A6V7HG40_9HYME</name>
<feature type="region of interest" description="Disordered" evidence="1">
    <location>
        <begin position="281"/>
        <end position="326"/>
    </location>
</feature>
<dbReference type="Proteomes" id="UP000752696">
    <property type="component" value="Unassembled WGS sequence"/>
</dbReference>
<feature type="compositionally biased region" description="Low complexity" evidence="1">
    <location>
        <begin position="850"/>
        <end position="861"/>
    </location>
</feature>
<dbReference type="PANTHER" id="PTHR48125:SF12">
    <property type="entry name" value="AT HOOK TRANSCRIPTION FACTOR FAMILY-RELATED"/>
    <property type="match status" value="1"/>
</dbReference>
<sequence length="1077" mass="117942">MGAQQTKERIVPVGSAARQTRKQPRNLKESRLVGSNIFTEHSEALLQSRPLPHIPALPDGDPPNGSSIQSISQQVNIQQHTVVSSAGLLEAANRWTSKENLLAQEEDDPQLFVALYDFQAGGENQLSLKKEVEKQLQGGGEIPLLSYKKSQTGSTGNIHGLVLVSEPLPSSDTTSSVTKLSTFTGGISSKNNSSIVQMRRSTNKKGKQAPAPPKRTSLLSSCSSFRDSAYHEQDSQNTETNTMILDDATDLNGIDKILEGIARDLATMAQGTIAAGGCEIEEDGEGSQGTAEPNFITQPSTSPEPIPGLTCSQKQIKPRPYPSKEPLPQKLVQVGALEVQNVKRAINRYGTLPKGARIGAYLESLRQSGMPSNQESTTVASSMTSGTVEQHEASIDNSQHRSLSPRQSNLRSQPQMTRSNSSSGVVNTYQPPNSPRGRVVAVRKSNQSDAVGLRTFRVSSNSNFRTASPSRSVQPSLADLEFPPPPTDLPPPPDEIFSGQEQTELPPPISCSEISQIRNSPLSIRKAKSTDWRSKEDENEQQEDRNDVSNAEPSVKEACSRFGVNLRRREIQDNSCRTTDNKRTGFKSRIETIEPAAPPEEAPPPPPPPPPPVSTNAPPDSFERKPGMKEMLELKLINEIKQSAETKHGTVGKKAGITSSTPSALLDPASQLLSELCASFNMDSGQRHAQNEYAVSTLKTNEATQEQQQHQIHNTYKDSCVSSPVTESILSSGSVGFKLKRVDKRNNPQKEETSDGQIIDFKARLRKVENAEKEKSLEEKSTVTEQSSESEEQQDDKRRSTGSISSLKKLWENKESCDSQPHSPKLSVRGSSGKQETVDQTEDSPEDHSGASTRSQSSGSKSDTRLWPPSEPEKPVVPAKPLKPLCSSIKHFGSSIYATPNCTKSQHAEDDLSKQNTDSRTAKQIVLELSTLIENSVLNLKSSSTIVMTSWLQLSDKVGLLHGMCANLADSGIAPHARFQFRDLLARLELQARQLRAAGTRNVAENTRLLTDLQNTIKDVVNTILKGFVAMIFLATLSYNFALRESTRSQEYFRSRPQVEYGLNQILVLMEKQEKKI</sequence>
<feature type="compositionally biased region" description="Polar residues" evidence="1">
    <location>
        <begin position="462"/>
        <end position="475"/>
    </location>
</feature>
<feature type="compositionally biased region" description="Pro residues" evidence="1">
    <location>
        <begin position="596"/>
        <end position="613"/>
    </location>
</feature>